<protein>
    <recommendedName>
        <fullName evidence="3">Class I SAM-dependent methyltransferase</fullName>
    </recommendedName>
</protein>
<organism evidence="1 2">
    <name type="scientific">Cellulomonas chitinilytica</name>
    <dbReference type="NCBI Taxonomy" id="398759"/>
    <lineage>
        <taxon>Bacteria</taxon>
        <taxon>Bacillati</taxon>
        <taxon>Actinomycetota</taxon>
        <taxon>Actinomycetes</taxon>
        <taxon>Micrococcales</taxon>
        <taxon>Cellulomonadaceae</taxon>
        <taxon>Cellulomonas</taxon>
    </lineage>
</organism>
<keyword evidence="2" id="KW-1185">Reference proteome</keyword>
<dbReference type="CDD" id="cd02440">
    <property type="entry name" value="AdoMet_MTases"/>
    <property type="match status" value="1"/>
</dbReference>
<dbReference type="EMBL" id="BONK01000003">
    <property type="protein sequence ID" value="GIG20465.1"/>
    <property type="molecule type" value="Genomic_DNA"/>
</dbReference>
<accession>A0A919TYD0</accession>
<name>A0A919TYD0_9CELL</name>
<sequence>MTTRRPDAPGRQALALFRGAPLGVRVHTRVRWFSAPFPAIAAALPATGRILEIGCGHGLFSAYAALAGPGREVLGVDIDADKIAHGRAAVQGVERLELAVAPDGEVPAGPWDAVVVVDVLYLLPADAQRQLLAEAASRLAPGGMLVVKEMGTTPRWKARWNAFQETLSVKVLRITEGSSFDFVPPETTAGWLTDLGLSVQAHRLDAGRVHPHHLLVARRGAGG</sequence>
<dbReference type="RefSeq" id="WP_203749877.1">
    <property type="nucleotide sequence ID" value="NZ_BONK01000003.1"/>
</dbReference>
<dbReference type="Proteomes" id="UP000632740">
    <property type="component" value="Unassembled WGS sequence"/>
</dbReference>
<proteinExistence type="predicted"/>
<comment type="caution">
    <text evidence="1">The sequence shown here is derived from an EMBL/GenBank/DDBJ whole genome shotgun (WGS) entry which is preliminary data.</text>
</comment>
<dbReference type="Pfam" id="PF13489">
    <property type="entry name" value="Methyltransf_23"/>
    <property type="match status" value="1"/>
</dbReference>
<evidence type="ECO:0000313" key="1">
    <source>
        <dbReference type="EMBL" id="GIG20465.1"/>
    </source>
</evidence>
<dbReference type="PANTHER" id="PTHR43861">
    <property type="entry name" value="TRANS-ACONITATE 2-METHYLTRANSFERASE-RELATED"/>
    <property type="match status" value="1"/>
</dbReference>
<gene>
    <name evidence="1" type="ORF">Cch01nite_11890</name>
</gene>
<evidence type="ECO:0000313" key="2">
    <source>
        <dbReference type="Proteomes" id="UP000632740"/>
    </source>
</evidence>
<evidence type="ECO:0008006" key="3">
    <source>
        <dbReference type="Google" id="ProtNLM"/>
    </source>
</evidence>
<dbReference type="AlphaFoldDB" id="A0A919TYD0"/>
<dbReference type="InterPro" id="IPR029063">
    <property type="entry name" value="SAM-dependent_MTases_sf"/>
</dbReference>
<reference evidence="1" key="1">
    <citation type="submission" date="2021-01" db="EMBL/GenBank/DDBJ databases">
        <title>Whole genome shotgun sequence of Cellulomonas chitinilytica NBRC 110799.</title>
        <authorList>
            <person name="Komaki H."/>
            <person name="Tamura T."/>
        </authorList>
    </citation>
    <scope>NUCLEOTIDE SEQUENCE</scope>
    <source>
        <strain evidence="1">NBRC 110799</strain>
    </source>
</reference>
<dbReference type="Gene3D" id="3.40.50.150">
    <property type="entry name" value="Vaccinia Virus protein VP39"/>
    <property type="match status" value="1"/>
</dbReference>
<dbReference type="SUPFAM" id="SSF53335">
    <property type="entry name" value="S-adenosyl-L-methionine-dependent methyltransferases"/>
    <property type="match status" value="1"/>
</dbReference>